<dbReference type="EMBL" id="BRLB01000010">
    <property type="protein sequence ID" value="GKX30619.1"/>
    <property type="molecule type" value="Genomic_DNA"/>
</dbReference>
<dbReference type="Gene3D" id="3.20.20.80">
    <property type="entry name" value="Glycosidases"/>
    <property type="match status" value="1"/>
</dbReference>
<dbReference type="SUPFAM" id="SSF51445">
    <property type="entry name" value="(Trans)glycosidases"/>
    <property type="match status" value="1"/>
</dbReference>
<name>A0A9W6DH92_9FIRM</name>
<dbReference type="Proteomes" id="UP001144256">
    <property type="component" value="Unassembled WGS sequence"/>
</dbReference>
<dbReference type="SMART" id="SM00636">
    <property type="entry name" value="Glyco_18"/>
    <property type="match status" value="1"/>
</dbReference>
<keyword evidence="1" id="KW-0812">Transmembrane</keyword>
<dbReference type="Gene3D" id="3.30.457.10">
    <property type="entry name" value="Copper amine oxidase-like, N-terminal domain"/>
    <property type="match status" value="1"/>
</dbReference>
<dbReference type="GO" id="GO:0005975">
    <property type="term" value="P:carbohydrate metabolic process"/>
    <property type="evidence" value="ECO:0007669"/>
    <property type="project" value="InterPro"/>
</dbReference>
<dbReference type="Gene3D" id="2.30.30.40">
    <property type="entry name" value="SH3 Domains"/>
    <property type="match status" value="1"/>
</dbReference>
<keyword evidence="1" id="KW-0472">Membrane</keyword>
<keyword evidence="1" id="KW-1133">Transmembrane helix</keyword>
<dbReference type="GO" id="GO:0008061">
    <property type="term" value="F:chitin binding"/>
    <property type="evidence" value="ECO:0007669"/>
    <property type="project" value="InterPro"/>
</dbReference>
<sequence length="569" mass="66272">MRKSVKVVMVLMLIALIGFFAYHYIIDMLPNFEQANIEEILPKYQKGRISVIVEDRNIETDYSPEFVDEVLYLPVNLINEYIDPYYYWDEKEVTLTYTTKNKVIRMKNDDLTYFVNNEPLQLDMPIKTFKTDMAYVPVDFIMQFSHIQSEYNKDLNILTIDYVDNKYQTSNVAKEKAYIRIDTSEKSKVVEKLSTNDQLRVYEQIPDGWVKVRSKSGLIGYMKRNDLGAIKDIYPNLEKLQEEPEYNNNKNVEGLINIAWDNIGHIDANNYIKDRLEGVKGLDVISPTWFSIKNSEGDISNIGSNEYVKYVKSQGYQVWALFKNEFNKKITHDVLSSTEKREKVIKQILALASIYNLDGINIDFENVAKEDGVYFVQFIREITPYLKEQGLVVSVDTYVPSAWTAHYNRTEIGKVVDYVIIMAYDEHWSTSEESGSVASIGFVENGLLDTLKEVQKEKVILGLPYYTRLWREEETDGIVNVTSKAYSMDRARKKMDDNDVELVWNDDVKQYYGDYKEDNIVYKMWLEDERSIEEKVKLAIDNEIAGVSGWTIGLAKDKVWDVLVDYLKK</sequence>
<dbReference type="AlphaFoldDB" id="A0A9W6DH92"/>
<evidence type="ECO:0000313" key="3">
    <source>
        <dbReference type="EMBL" id="GKX30619.1"/>
    </source>
</evidence>
<dbReference type="InterPro" id="IPR012854">
    <property type="entry name" value="Cu_amine_oxidase-like_N"/>
</dbReference>
<organism evidence="3 4">
    <name type="scientific">Vallitalea longa</name>
    <dbReference type="NCBI Taxonomy" id="2936439"/>
    <lineage>
        <taxon>Bacteria</taxon>
        <taxon>Bacillati</taxon>
        <taxon>Bacillota</taxon>
        <taxon>Clostridia</taxon>
        <taxon>Lachnospirales</taxon>
        <taxon>Vallitaleaceae</taxon>
        <taxon>Vallitalea</taxon>
    </lineage>
</organism>
<evidence type="ECO:0000313" key="4">
    <source>
        <dbReference type="Proteomes" id="UP001144256"/>
    </source>
</evidence>
<dbReference type="PROSITE" id="PS51910">
    <property type="entry name" value="GH18_2"/>
    <property type="match status" value="1"/>
</dbReference>
<dbReference type="PANTHER" id="PTHR46066">
    <property type="entry name" value="CHITINASE DOMAIN-CONTAINING PROTEIN 1 FAMILY MEMBER"/>
    <property type="match status" value="1"/>
</dbReference>
<feature type="transmembrane region" description="Helical" evidence="1">
    <location>
        <begin position="7"/>
        <end position="25"/>
    </location>
</feature>
<dbReference type="InterPro" id="IPR011583">
    <property type="entry name" value="Chitinase_II/V-like_cat"/>
</dbReference>
<proteinExistence type="predicted"/>
<protein>
    <recommendedName>
        <fullName evidence="2">GH18 domain-containing protein</fullName>
    </recommendedName>
</protein>
<dbReference type="InterPro" id="IPR036582">
    <property type="entry name" value="Mao_N_sf"/>
</dbReference>
<gene>
    <name evidence="3" type="ORF">SH1V18_30990</name>
</gene>
<reference evidence="3" key="1">
    <citation type="submission" date="2022-06" db="EMBL/GenBank/DDBJ databases">
        <title>Vallitalea longa sp. nov., an anaerobic bacterium isolated from marine sediment.</title>
        <authorList>
            <person name="Hirano S."/>
            <person name="Terahara T."/>
            <person name="Mori K."/>
            <person name="Hamada M."/>
            <person name="Matsumoto R."/>
            <person name="Kobayashi T."/>
        </authorList>
    </citation>
    <scope>NUCLEOTIDE SEQUENCE</scope>
    <source>
        <strain evidence="3">SH18-1</strain>
    </source>
</reference>
<dbReference type="PANTHER" id="PTHR46066:SF2">
    <property type="entry name" value="CHITINASE DOMAIN-CONTAINING PROTEIN 1"/>
    <property type="match status" value="1"/>
</dbReference>
<dbReference type="RefSeq" id="WP_281816945.1">
    <property type="nucleotide sequence ID" value="NZ_BRLB01000010.1"/>
</dbReference>
<feature type="domain" description="GH18" evidence="2">
    <location>
        <begin position="254"/>
        <end position="569"/>
    </location>
</feature>
<dbReference type="InterPro" id="IPR017853">
    <property type="entry name" value="GH"/>
</dbReference>
<keyword evidence="4" id="KW-1185">Reference proteome</keyword>
<evidence type="ECO:0000259" key="2">
    <source>
        <dbReference type="PROSITE" id="PS51910"/>
    </source>
</evidence>
<dbReference type="InterPro" id="IPR029070">
    <property type="entry name" value="Chitinase_insertion_sf"/>
</dbReference>
<evidence type="ECO:0000256" key="1">
    <source>
        <dbReference type="SAM" id="Phobius"/>
    </source>
</evidence>
<dbReference type="Pfam" id="PF00704">
    <property type="entry name" value="Glyco_hydro_18"/>
    <property type="match status" value="1"/>
</dbReference>
<comment type="caution">
    <text evidence="3">The sequence shown here is derived from an EMBL/GenBank/DDBJ whole genome shotgun (WGS) entry which is preliminary data.</text>
</comment>
<accession>A0A9W6DH92</accession>
<dbReference type="Gene3D" id="3.10.50.10">
    <property type="match status" value="1"/>
</dbReference>
<dbReference type="SUPFAM" id="SSF55383">
    <property type="entry name" value="Copper amine oxidase, domain N"/>
    <property type="match status" value="1"/>
</dbReference>
<dbReference type="InterPro" id="IPR001223">
    <property type="entry name" value="Glyco_hydro18_cat"/>
</dbReference>
<dbReference type="Pfam" id="PF07833">
    <property type="entry name" value="Cu_amine_oxidN1"/>
    <property type="match status" value="1"/>
</dbReference>